<dbReference type="Pfam" id="PF00107">
    <property type="entry name" value="ADH_zinc_N"/>
    <property type="match status" value="1"/>
</dbReference>
<evidence type="ECO:0000259" key="4">
    <source>
        <dbReference type="Pfam" id="PF00107"/>
    </source>
</evidence>
<dbReference type="GO" id="GO:0008270">
    <property type="term" value="F:zinc ion binding"/>
    <property type="evidence" value="ECO:0007669"/>
    <property type="project" value="TreeGrafter"/>
</dbReference>
<dbReference type="Gene3D" id="3.40.50.720">
    <property type="entry name" value="NAD(P)-binding Rossmann-like Domain"/>
    <property type="match status" value="1"/>
</dbReference>
<dbReference type="InterPro" id="IPR036291">
    <property type="entry name" value="NAD(P)-bd_dom_sf"/>
</dbReference>
<dbReference type="Gene3D" id="3.90.180.10">
    <property type="entry name" value="Medium-chain alcohol dehydrogenases, catalytic domain"/>
    <property type="match status" value="2"/>
</dbReference>
<gene>
    <name evidence="6" type="ORF">Prudu_015505</name>
</gene>
<evidence type="ECO:0000256" key="1">
    <source>
        <dbReference type="ARBA" id="ARBA00011738"/>
    </source>
</evidence>
<dbReference type="PANTHER" id="PTHR43880">
    <property type="entry name" value="ALCOHOL DEHYDROGENASE"/>
    <property type="match status" value="1"/>
</dbReference>
<evidence type="ECO:0000313" key="6">
    <source>
        <dbReference type="EMBL" id="BBH04378.1"/>
    </source>
</evidence>
<evidence type="ECO:0000259" key="5">
    <source>
        <dbReference type="Pfam" id="PF08240"/>
    </source>
</evidence>
<organism evidence="6">
    <name type="scientific">Prunus dulcis</name>
    <name type="common">Almond</name>
    <name type="synonym">Amygdalus dulcis</name>
    <dbReference type="NCBI Taxonomy" id="3755"/>
    <lineage>
        <taxon>Eukaryota</taxon>
        <taxon>Viridiplantae</taxon>
        <taxon>Streptophyta</taxon>
        <taxon>Embryophyta</taxon>
        <taxon>Tracheophyta</taxon>
        <taxon>Spermatophyta</taxon>
        <taxon>Magnoliopsida</taxon>
        <taxon>eudicotyledons</taxon>
        <taxon>Gunneridae</taxon>
        <taxon>Pentapetalae</taxon>
        <taxon>rosids</taxon>
        <taxon>fabids</taxon>
        <taxon>Rosales</taxon>
        <taxon>Rosaceae</taxon>
        <taxon>Amygdaloideae</taxon>
        <taxon>Amygdaleae</taxon>
        <taxon>Prunus</taxon>
    </lineage>
</organism>
<accession>A0A4Y1RKG9</accession>
<dbReference type="InterPro" id="IPR013149">
    <property type="entry name" value="ADH-like_C"/>
</dbReference>
<dbReference type="EMBL" id="AP019302">
    <property type="protein sequence ID" value="BBH04378.1"/>
    <property type="molecule type" value="Genomic_DNA"/>
</dbReference>
<proteinExistence type="predicted"/>
<dbReference type="InterPro" id="IPR011032">
    <property type="entry name" value="GroES-like_sf"/>
</dbReference>
<dbReference type="SUPFAM" id="SSF50129">
    <property type="entry name" value="GroES-like"/>
    <property type="match status" value="1"/>
</dbReference>
<dbReference type="AlphaFoldDB" id="A0A4Y1RKG9"/>
<keyword evidence="2" id="KW-0479">Metal-binding</keyword>
<reference evidence="6" key="1">
    <citation type="journal article" date="2019" name="Science">
        <title>Mutation of a bHLH transcription factor allowed almond domestication.</title>
        <authorList>
            <person name="Sanchez-Perez R."/>
            <person name="Pavan S."/>
            <person name="Mazzeo R."/>
            <person name="Moldovan C."/>
            <person name="Aiese Cigliano R."/>
            <person name="Del Cueto J."/>
            <person name="Ricciardi F."/>
            <person name="Lotti C."/>
            <person name="Ricciardi L."/>
            <person name="Dicenta F."/>
            <person name="Lopez-Marques R.L."/>
            <person name="Lindberg Moller B."/>
        </authorList>
    </citation>
    <scope>NUCLEOTIDE SEQUENCE</scope>
</reference>
<protein>
    <submittedName>
        <fullName evidence="6">GroES-like zinc-binding dehydrogenase family protein</fullName>
    </submittedName>
</protein>
<dbReference type="GO" id="GO:0005829">
    <property type="term" value="C:cytosol"/>
    <property type="evidence" value="ECO:0007669"/>
    <property type="project" value="TreeGrafter"/>
</dbReference>
<dbReference type="GO" id="GO:0046294">
    <property type="term" value="P:formaldehyde catabolic process"/>
    <property type="evidence" value="ECO:0007669"/>
    <property type="project" value="TreeGrafter"/>
</dbReference>
<dbReference type="PANTHER" id="PTHR43880:SF5">
    <property type="entry name" value="ALCOHOL DEHYDROGENASE-LIKE 6"/>
    <property type="match status" value="1"/>
</dbReference>
<evidence type="ECO:0000256" key="2">
    <source>
        <dbReference type="ARBA" id="ARBA00022723"/>
    </source>
</evidence>
<dbReference type="Pfam" id="PF08240">
    <property type="entry name" value="ADH_N"/>
    <property type="match status" value="1"/>
</dbReference>
<evidence type="ECO:0000256" key="3">
    <source>
        <dbReference type="ARBA" id="ARBA00022833"/>
    </source>
</evidence>
<sequence length="212" mass="23445">MHKIVESVGQGVTEFTVGDHVLTVFIGVCGKCRQCTSGKSNICEVLGLERRGVMRCDQRTRFCINGEPIYHYCAVSSFSEYTVVHSGCAVKISSVVPLEKVAQGAKLRGTSQIIGVDTNPEKGENAKAFGITAFINPRDSKDPIQQIITLKGSLFGGWKPKSDLPSLVDMYTKKEIQVEEYITHNLPFEDVNKAFNLMREGKCLRCVIHMAK</sequence>
<name>A0A4Y1RKG9_PRUDU</name>
<dbReference type="SUPFAM" id="SSF51735">
    <property type="entry name" value="NAD(P)-binding Rossmann-fold domains"/>
    <property type="match status" value="1"/>
</dbReference>
<keyword evidence="3" id="KW-0862">Zinc</keyword>
<dbReference type="InterPro" id="IPR013154">
    <property type="entry name" value="ADH-like_N"/>
</dbReference>
<feature type="domain" description="Alcohol dehydrogenase-like N-terminal" evidence="5">
    <location>
        <begin position="4"/>
        <end position="92"/>
    </location>
</feature>
<feature type="domain" description="Alcohol dehydrogenase-like C-terminal" evidence="4">
    <location>
        <begin position="101"/>
        <end position="151"/>
    </location>
</feature>
<comment type="subunit">
    <text evidence="1">Homodimer.</text>
</comment>
<dbReference type="GO" id="GO:0051903">
    <property type="term" value="F:S-(hydroxymethyl)glutathione dehydrogenase [NAD(P)+] activity"/>
    <property type="evidence" value="ECO:0007669"/>
    <property type="project" value="TreeGrafter"/>
</dbReference>